<dbReference type="AlphaFoldDB" id="A0A1G7J4S5"/>
<dbReference type="RefSeq" id="WP_092088978.1">
    <property type="nucleotide sequence ID" value="NZ_FMZW01000047.1"/>
</dbReference>
<evidence type="ECO:0000313" key="2">
    <source>
        <dbReference type="Proteomes" id="UP000199245"/>
    </source>
</evidence>
<organism evidence="1 2">
    <name type="scientific">Bradyrhizobium brasilense</name>
    <dbReference type="NCBI Taxonomy" id="1419277"/>
    <lineage>
        <taxon>Bacteria</taxon>
        <taxon>Pseudomonadati</taxon>
        <taxon>Pseudomonadota</taxon>
        <taxon>Alphaproteobacteria</taxon>
        <taxon>Hyphomicrobiales</taxon>
        <taxon>Nitrobacteraceae</taxon>
        <taxon>Bradyrhizobium</taxon>
    </lineage>
</organism>
<dbReference type="EMBL" id="FMZW01000047">
    <property type="protein sequence ID" value="SDF19848.1"/>
    <property type="molecule type" value="Genomic_DNA"/>
</dbReference>
<dbReference type="SUPFAM" id="SSF53335">
    <property type="entry name" value="S-adenosyl-L-methionine-dependent methyltransferases"/>
    <property type="match status" value="1"/>
</dbReference>
<gene>
    <name evidence="1" type="ORF">SAMN05216337_104748</name>
</gene>
<name>A0A1G7J4S5_9BRAD</name>
<dbReference type="InterPro" id="IPR029063">
    <property type="entry name" value="SAM-dependent_MTases_sf"/>
</dbReference>
<reference evidence="1 2" key="1">
    <citation type="submission" date="2016-10" db="EMBL/GenBank/DDBJ databases">
        <authorList>
            <person name="de Groot N.N."/>
        </authorList>
    </citation>
    <scope>NUCLEOTIDE SEQUENCE [LARGE SCALE GENOMIC DNA]</scope>
    <source>
        <strain evidence="1 2">R5</strain>
    </source>
</reference>
<evidence type="ECO:0000313" key="1">
    <source>
        <dbReference type="EMBL" id="SDF19848.1"/>
    </source>
</evidence>
<evidence type="ECO:0008006" key="3">
    <source>
        <dbReference type="Google" id="ProtNLM"/>
    </source>
</evidence>
<dbReference type="Proteomes" id="UP000199245">
    <property type="component" value="Unassembled WGS sequence"/>
</dbReference>
<sequence>MLNAQLAQADRYQADRYQRFADLAVTVGDAINAITGLNPAQRTDVDFLEREFIPALGLNDELLHEQPPELAPNFGKGLHLWQYPNQLAPYLAWLARNSSGVSSYMEIGCRWGGMFILVTEWLRNSGADLKTVIALDPIAPTPFISTYFDLLQQQAAIEPIYMQDFSTSPLVGAHVDRLKPDFVFIDGDHSLRGALQDHLLVRSHARIIVHHDIHSQACPDTTLLWKALKQFETPSFDTFEFTSQYPSVNGSFLGIGAMKRRSARM</sequence>
<proteinExistence type="predicted"/>
<dbReference type="Gene3D" id="3.40.50.150">
    <property type="entry name" value="Vaccinia Virus protein VP39"/>
    <property type="match status" value="1"/>
</dbReference>
<protein>
    <recommendedName>
        <fullName evidence="3">Class I SAM-dependent methyltransferase</fullName>
    </recommendedName>
</protein>
<accession>A0A1G7J4S5</accession>